<gene>
    <name evidence="2" type="ORF">CVLEPA_LOCUS18036</name>
</gene>
<evidence type="ECO:0000313" key="3">
    <source>
        <dbReference type="Proteomes" id="UP001642483"/>
    </source>
</evidence>
<reference evidence="2 3" key="1">
    <citation type="submission" date="2024-02" db="EMBL/GenBank/DDBJ databases">
        <authorList>
            <person name="Daric V."/>
            <person name="Darras S."/>
        </authorList>
    </citation>
    <scope>NUCLEOTIDE SEQUENCE [LARGE SCALE GENOMIC DNA]</scope>
</reference>
<keyword evidence="3" id="KW-1185">Reference proteome</keyword>
<feature type="compositionally biased region" description="Polar residues" evidence="1">
    <location>
        <begin position="225"/>
        <end position="235"/>
    </location>
</feature>
<protein>
    <submittedName>
        <fullName evidence="2">Uncharacterized protein</fullName>
    </submittedName>
</protein>
<evidence type="ECO:0000256" key="1">
    <source>
        <dbReference type="SAM" id="MobiDB-lite"/>
    </source>
</evidence>
<name>A0ABP0G652_CLALP</name>
<evidence type="ECO:0000313" key="2">
    <source>
        <dbReference type="EMBL" id="CAK8686129.1"/>
    </source>
</evidence>
<feature type="region of interest" description="Disordered" evidence="1">
    <location>
        <begin position="204"/>
        <end position="235"/>
    </location>
</feature>
<dbReference type="EMBL" id="CAWYQH010000101">
    <property type="protein sequence ID" value="CAK8686129.1"/>
    <property type="molecule type" value="Genomic_DNA"/>
</dbReference>
<feature type="region of interest" description="Disordered" evidence="1">
    <location>
        <begin position="30"/>
        <end position="49"/>
    </location>
</feature>
<sequence>MRTGDCSTFRIENSTQAASKLSNESSAAVSDVTNVQEKRTASTKYSPTLGKDDVSAAVQPSYLRYNVAMQGSRQEKVIGLAQAHIGDMLYFNTPLPTPGGLLSGAGCLPLSKADEKVSLTQSPDGSQDQFENLPDISKIAKSVIIAQNRVTGRKISSVTNKSDEKYPDVRTGSVKVVAPRLTKSTTTANPSSKGKLWDELHYTSSSVLHPTQPTRTSQHRKTRAGSKSLNVFTRR</sequence>
<comment type="caution">
    <text evidence="2">The sequence shown here is derived from an EMBL/GenBank/DDBJ whole genome shotgun (WGS) entry which is preliminary data.</text>
</comment>
<accession>A0ABP0G652</accession>
<proteinExistence type="predicted"/>
<organism evidence="2 3">
    <name type="scientific">Clavelina lepadiformis</name>
    <name type="common">Light-bulb sea squirt</name>
    <name type="synonym">Ascidia lepadiformis</name>
    <dbReference type="NCBI Taxonomy" id="159417"/>
    <lineage>
        <taxon>Eukaryota</taxon>
        <taxon>Metazoa</taxon>
        <taxon>Chordata</taxon>
        <taxon>Tunicata</taxon>
        <taxon>Ascidiacea</taxon>
        <taxon>Aplousobranchia</taxon>
        <taxon>Clavelinidae</taxon>
        <taxon>Clavelina</taxon>
    </lineage>
</organism>
<dbReference type="Proteomes" id="UP001642483">
    <property type="component" value="Unassembled WGS sequence"/>
</dbReference>
<feature type="compositionally biased region" description="Polar residues" evidence="1">
    <location>
        <begin position="204"/>
        <end position="216"/>
    </location>
</feature>